<sequence>MNLSNFLNPGDGNIEVEEAMLMVIIAAYTMPQQKNQEQEEHENEEVFEPLATINQALNSLKFLLRFKEHDLDANSIELTILMRMERSLQQQAEINRSQGILDSWFKKYMR</sequence>
<proteinExistence type="predicted"/>
<protein>
    <submittedName>
        <fullName evidence="1">Uncharacterized protein</fullName>
    </submittedName>
</protein>
<dbReference type="VEuPathDB" id="FungiDB:BLGHR1_10286"/>
<name>A0A383UJR2_BLUHO</name>
<organism evidence="1 2">
    <name type="scientific">Blumeria hordei</name>
    <name type="common">Barley powdery mildew</name>
    <name type="synonym">Blumeria graminis f. sp. hordei</name>
    <dbReference type="NCBI Taxonomy" id="2867405"/>
    <lineage>
        <taxon>Eukaryota</taxon>
        <taxon>Fungi</taxon>
        <taxon>Dikarya</taxon>
        <taxon>Ascomycota</taxon>
        <taxon>Pezizomycotina</taxon>
        <taxon>Leotiomycetes</taxon>
        <taxon>Erysiphales</taxon>
        <taxon>Erysiphaceae</taxon>
        <taxon>Blumeria</taxon>
    </lineage>
</organism>
<accession>A0A383UJR2</accession>
<dbReference type="AlphaFoldDB" id="A0A383UJR2"/>
<gene>
    <name evidence="1" type="ORF">BLGHR1_10286</name>
</gene>
<evidence type="ECO:0000313" key="2">
    <source>
        <dbReference type="Proteomes" id="UP000275772"/>
    </source>
</evidence>
<dbReference type="EMBL" id="UNSH01000001">
    <property type="protein sequence ID" value="SZE99535.1"/>
    <property type="molecule type" value="Genomic_DNA"/>
</dbReference>
<evidence type="ECO:0000313" key="1">
    <source>
        <dbReference type="EMBL" id="SZE99535.1"/>
    </source>
</evidence>
<reference evidence="1 2" key="1">
    <citation type="submission" date="2017-11" db="EMBL/GenBank/DDBJ databases">
        <authorList>
            <person name="Kracher B."/>
        </authorList>
    </citation>
    <scope>NUCLEOTIDE SEQUENCE [LARGE SCALE GENOMIC DNA]</scope>
    <source>
        <strain evidence="1 2">RACE1</strain>
    </source>
</reference>
<dbReference type="Proteomes" id="UP000275772">
    <property type="component" value="Unassembled WGS sequence"/>
</dbReference>